<dbReference type="OrthoDB" id="193856at2759"/>
<dbReference type="Gene3D" id="1.50.40.10">
    <property type="entry name" value="Mitochondrial carrier domain"/>
    <property type="match status" value="1"/>
</dbReference>
<accession>A0A3P7P7C5</accession>
<evidence type="ECO:0000256" key="2">
    <source>
        <dbReference type="ARBA" id="ARBA00006375"/>
    </source>
</evidence>
<dbReference type="SUPFAM" id="SSF103506">
    <property type="entry name" value="Mitochondrial carrier"/>
    <property type="match status" value="1"/>
</dbReference>
<sequence length="92" mass="10278">MTGQYSSILDCGRKIYREIGFVGFYRGYFVNVAGILPYAGIELATYELPFVTDLPSLLVVFLSPDLSTALRALLHPLHVLRGYHCCKRAVPL</sequence>
<dbReference type="PANTHER" id="PTHR24089">
    <property type="entry name" value="SOLUTE CARRIER FAMILY 25"/>
    <property type="match status" value="1"/>
</dbReference>
<keyword evidence="9" id="KW-1185">Reference proteome</keyword>
<comment type="similarity">
    <text evidence="2 7">Belongs to the mitochondrial carrier (TC 2.A.29) family.</text>
</comment>
<reference evidence="8 9" key="1">
    <citation type="submission" date="2018-11" db="EMBL/GenBank/DDBJ databases">
        <authorList>
            <consortium name="Pathogen Informatics"/>
        </authorList>
    </citation>
    <scope>NUCLEOTIDE SEQUENCE [LARGE SCALE GENOMIC DNA]</scope>
</reference>
<dbReference type="InterPro" id="IPR018108">
    <property type="entry name" value="MCP_transmembrane"/>
</dbReference>
<keyword evidence="5 6" id="KW-0472">Membrane</keyword>
<evidence type="ECO:0000256" key="1">
    <source>
        <dbReference type="ARBA" id="ARBA00004141"/>
    </source>
</evidence>
<evidence type="ECO:0000256" key="4">
    <source>
        <dbReference type="ARBA" id="ARBA00022737"/>
    </source>
</evidence>
<comment type="subcellular location">
    <subcellularLocation>
        <location evidence="1">Membrane</location>
        <topology evidence="1">Multi-pass membrane protein</topology>
    </subcellularLocation>
</comment>
<feature type="repeat" description="Solcar" evidence="6">
    <location>
        <begin position="1"/>
        <end position="52"/>
    </location>
</feature>
<dbReference type="PROSITE" id="PS50920">
    <property type="entry name" value="SOLCAR"/>
    <property type="match status" value="1"/>
</dbReference>
<keyword evidence="4" id="KW-0677">Repeat</keyword>
<organism evidence="8 9">
    <name type="scientific">Dibothriocephalus latus</name>
    <name type="common">Fish tapeworm</name>
    <name type="synonym">Diphyllobothrium latum</name>
    <dbReference type="NCBI Taxonomy" id="60516"/>
    <lineage>
        <taxon>Eukaryota</taxon>
        <taxon>Metazoa</taxon>
        <taxon>Spiralia</taxon>
        <taxon>Lophotrochozoa</taxon>
        <taxon>Platyhelminthes</taxon>
        <taxon>Cestoda</taxon>
        <taxon>Eucestoda</taxon>
        <taxon>Diphyllobothriidea</taxon>
        <taxon>Diphyllobothriidae</taxon>
        <taxon>Dibothriocephalus</taxon>
    </lineage>
</organism>
<dbReference type="GO" id="GO:0016020">
    <property type="term" value="C:membrane"/>
    <property type="evidence" value="ECO:0007669"/>
    <property type="project" value="UniProtKB-SubCell"/>
</dbReference>
<protein>
    <submittedName>
        <fullName evidence="8">Uncharacterized protein</fullName>
    </submittedName>
</protein>
<dbReference type="AlphaFoldDB" id="A0A3P7P7C5"/>
<evidence type="ECO:0000256" key="6">
    <source>
        <dbReference type="PROSITE-ProRule" id="PRU00282"/>
    </source>
</evidence>
<proteinExistence type="inferred from homology"/>
<evidence type="ECO:0000256" key="5">
    <source>
        <dbReference type="ARBA" id="ARBA00023136"/>
    </source>
</evidence>
<evidence type="ECO:0000256" key="7">
    <source>
        <dbReference type="RuleBase" id="RU000488"/>
    </source>
</evidence>
<evidence type="ECO:0000313" key="8">
    <source>
        <dbReference type="EMBL" id="VDN16012.1"/>
    </source>
</evidence>
<name>A0A3P7P7C5_DIBLA</name>
<keyword evidence="7" id="KW-0813">Transport</keyword>
<evidence type="ECO:0000256" key="3">
    <source>
        <dbReference type="ARBA" id="ARBA00022692"/>
    </source>
</evidence>
<dbReference type="Proteomes" id="UP000281553">
    <property type="component" value="Unassembled WGS sequence"/>
</dbReference>
<dbReference type="InterPro" id="IPR023395">
    <property type="entry name" value="MCP_dom_sf"/>
</dbReference>
<dbReference type="Pfam" id="PF00153">
    <property type="entry name" value="Mito_carr"/>
    <property type="match status" value="1"/>
</dbReference>
<gene>
    <name evidence="8" type="ORF">DILT_LOCUS11843</name>
</gene>
<evidence type="ECO:0000313" key="9">
    <source>
        <dbReference type="Proteomes" id="UP000281553"/>
    </source>
</evidence>
<keyword evidence="3 6" id="KW-0812">Transmembrane</keyword>
<dbReference type="EMBL" id="UYRU01064367">
    <property type="protein sequence ID" value="VDN16012.1"/>
    <property type="molecule type" value="Genomic_DNA"/>
</dbReference>